<dbReference type="RefSeq" id="XP_002113986.1">
    <property type="nucleotide sequence ID" value="XM_002113950.1"/>
</dbReference>
<accession>B3S2D1</accession>
<feature type="transmembrane region" description="Helical" evidence="5">
    <location>
        <begin position="98"/>
        <end position="117"/>
    </location>
</feature>
<dbReference type="eggNOG" id="ENOG502QSAX">
    <property type="taxonomic scope" value="Eukaryota"/>
</dbReference>
<dbReference type="PANTHER" id="PTHR12479">
    <property type="entry name" value="LYSOSOMAL-ASSOCIATED TRANSMEMBRANE PROTEIN"/>
    <property type="match status" value="1"/>
</dbReference>
<dbReference type="GO" id="GO:0005765">
    <property type="term" value="C:lysosomal membrane"/>
    <property type="evidence" value="ECO:0000318"/>
    <property type="project" value="GO_Central"/>
</dbReference>
<comment type="subcellular location">
    <subcellularLocation>
        <location evidence="1">Endomembrane system</location>
        <topology evidence="1">Multi-pass membrane protein</topology>
    </subcellularLocation>
</comment>
<dbReference type="InterPro" id="IPR051115">
    <property type="entry name" value="LAPTM_transporter"/>
</dbReference>
<dbReference type="AlphaFoldDB" id="B3S2D1"/>
<dbReference type="CTD" id="6755520"/>
<evidence type="ECO:0000256" key="1">
    <source>
        <dbReference type="ARBA" id="ARBA00004127"/>
    </source>
</evidence>
<dbReference type="GeneID" id="6755520"/>
<dbReference type="PANTHER" id="PTHR12479:SF10">
    <property type="entry name" value="LYSOSOMAL-ASSOCIATED TRANSMEMBRANE PROTEIN"/>
    <property type="match status" value="1"/>
</dbReference>
<dbReference type="FunCoup" id="B3S2D1">
    <property type="interactions" value="1335"/>
</dbReference>
<dbReference type="Proteomes" id="UP000009022">
    <property type="component" value="Unassembled WGS sequence"/>
</dbReference>
<dbReference type="PhylomeDB" id="B3S2D1"/>
<keyword evidence="2 5" id="KW-0812">Transmembrane</keyword>
<dbReference type="HOGENOM" id="CLU_059239_2_0_1"/>
<dbReference type="OrthoDB" id="10002163at2759"/>
<evidence type="ECO:0000313" key="6">
    <source>
        <dbReference type="EMBL" id="EDV23076.1"/>
    </source>
</evidence>
<organism evidence="6 7">
    <name type="scientific">Trichoplax adhaerens</name>
    <name type="common">Trichoplax reptans</name>
    <dbReference type="NCBI Taxonomy" id="10228"/>
    <lineage>
        <taxon>Eukaryota</taxon>
        <taxon>Metazoa</taxon>
        <taxon>Placozoa</taxon>
        <taxon>Uniplacotomia</taxon>
        <taxon>Trichoplacea</taxon>
        <taxon>Trichoplacidae</taxon>
        <taxon>Trichoplax</taxon>
    </lineage>
</organism>
<evidence type="ECO:0000256" key="2">
    <source>
        <dbReference type="ARBA" id="ARBA00022692"/>
    </source>
</evidence>
<reference evidence="6 7" key="1">
    <citation type="journal article" date="2008" name="Nature">
        <title>The Trichoplax genome and the nature of placozoans.</title>
        <authorList>
            <person name="Srivastava M."/>
            <person name="Begovic E."/>
            <person name="Chapman J."/>
            <person name="Putnam N.H."/>
            <person name="Hellsten U."/>
            <person name="Kawashima T."/>
            <person name="Kuo A."/>
            <person name="Mitros T."/>
            <person name="Salamov A."/>
            <person name="Carpenter M.L."/>
            <person name="Signorovitch A.Y."/>
            <person name="Moreno M.A."/>
            <person name="Kamm K."/>
            <person name="Grimwood J."/>
            <person name="Schmutz J."/>
            <person name="Shapiro H."/>
            <person name="Grigoriev I.V."/>
            <person name="Buss L.W."/>
            <person name="Schierwater B."/>
            <person name="Dellaporta S.L."/>
            <person name="Rokhsar D.S."/>
        </authorList>
    </citation>
    <scope>NUCLEOTIDE SEQUENCE [LARGE SCALE GENOMIC DNA]</scope>
    <source>
        <strain evidence="6 7">Grell-BS-1999</strain>
    </source>
</reference>
<proteinExistence type="predicted"/>
<keyword evidence="7" id="KW-1185">Reference proteome</keyword>
<feature type="transmembrane region" description="Helical" evidence="5">
    <location>
        <begin position="129"/>
        <end position="150"/>
    </location>
</feature>
<protein>
    <recommendedName>
        <fullName evidence="8">Lysosomal-associated transmembrane protein 4B</fullName>
    </recommendedName>
</protein>
<keyword evidence="4 5" id="KW-0472">Membrane</keyword>
<keyword evidence="3 5" id="KW-1133">Transmembrane helix</keyword>
<sequence length="243" mass="27326">MDKIGSFPPPPPAYSQALREVPRLPSCCLCCNVRTGTMVLAVYHIELLVVPETTHNMLEIMLDPILILNVIVIAATIYALVAKDLFDIESKLQITPTYAAMTITLAVALIFISASLLHGTRKHRPGLLLPFFCVQVFDLGLATISTVYYATDFRLMHLKLQELYQAFNLDELSISQPVFNGVFIGTTVFLYLLKFYFATCVWKCYKFLQITENLRGQPEYYLQGPAVADSKMKLLSESPPAYE</sequence>
<evidence type="ECO:0000256" key="4">
    <source>
        <dbReference type="ARBA" id="ARBA00023136"/>
    </source>
</evidence>
<evidence type="ECO:0000256" key="5">
    <source>
        <dbReference type="SAM" id="Phobius"/>
    </source>
</evidence>
<name>B3S2D1_TRIAD</name>
<dbReference type="STRING" id="10228.B3S2D1"/>
<dbReference type="InParanoid" id="B3S2D1"/>
<dbReference type="KEGG" id="tad:TRIADDRAFT_57979"/>
<dbReference type="EMBL" id="DS985247">
    <property type="protein sequence ID" value="EDV23076.1"/>
    <property type="molecule type" value="Genomic_DNA"/>
</dbReference>
<feature type="transmembrane region" description="Helical" evidence="5">
    <location>
        <begin position="65"/>
        <end position="86"/>
    </location>
</feature>
<evidence type="ECO:0000256" key="3">
    <source>
        <dbReference type="ARBA" id="ARBA00022989"/>
    </source>
</evidence>
<dbReference type="GO" id="GO:0012505">
    <property type="term" value="C:endomembrane system"/>
    <property type="evidence" value="ECO:0007669"/>
    <property type="project" value="UniProtKB-SubCell"/>
</dbReference>
<evidence type="ECO:0008006" key="8">
    <source>
        <dbReference type="Google" id="ProtNLM"/>
    </source>
</evidence>
<evidence type="ECO:0000313" key="7">
    <source>
        <dbReference type="Proteomes" id="UP000009022"/>
    </source>
</evidence>
<gene>
    <name evidence="6" type="ORF">TRIADDRAFT_57979</name>
</gene>
<feature type="transmembrane region" description="Helical" evidence="5">
    <location>
        <begin position="178"/>
        <end position="197"/>
    </location>
</feature>